<dbReference type="SUPFAM" id="SSF46689">
    <property type="entry name" value="Homeodomain-like"/>
    <property type="match status" value="1"/>
</dbReference>
<dbReference type="RefSeq" id="WP_220164524.1">
    <property type="nucleotide sequence ID" value="NZ_CP080507.1"/>
</dbReference>
<dbReference type="PRINTS" id="PR00032">
    <property type="entry name" value="HTHARAC"/>
</dbReference>
<dbReference type="InterPro" id="IPR009057">
    <property type="entry name" value="Homeodomain-like_sf"/>
</dbReference>
<dbReference type="Pfam" id="PF02311">
    <property type="entry name" value="AraC_binding"/>
    <property type="match status" value="1"/>
</dbReference>
<dbReference type="EMBL" id="CP080507">
    <property type="protein sequence ID" value="QYM79991.1"/>
    <property type="molecule type" value="Genomic_DNA"/>
</dbReference>
<keyword evidence="1" id="KW-0805">Transcription regulation</keyword>
<evidence type="ECO:0000259" key="5">
    <source>
        <dbReference type="PROSITE" id="PS01124"/>
    </source>
</evidence>
<keyword evidence="7" id="KW-1185">Reference proteome</keyword>
<proteinExistence type="predicted"/>
<dbReference type="Gene3D" id="2.60.120.10">
    <property type="entry name" value="Jelly Rolls"/>
    <property type="match status" value="1"/>
</dbReference>
<dbReference type="PROSITE" id="PS01124">
    <property type="entry name" value="HTH_ARAC_FAMILY_2"/>
    <property type="match status" value="1"/>
</dbReference>
<evidence type="ECO:0000256" key="3">
    <source>
        <dbReference type="ARBA" id="ARBA00023159"/>
    </source>
</evidence>
<dbReference type="InterPro" id="IPR018060">
    <property type="entry name" value="HTH_AraC"/>
</dbReference>
<reference evidence="6" key="1">
    <citation type="submission" date="2021-08" db="EMBL/GenBank/DDBJ databases">
        <title>Genome of a novel bacterium of the phylum Verrucomicrobia, Oleiharenicola sp. KSB-15.</title>
        <authorList>
            <person name="Chung J.-H."/>
            <person name="Ahn J.-H."/>
            <person name="Yoon Y."/>
            <person name="Kim D.-Y."/>
            <person name="An S.-H."/>
            <person name="Park I."/>
            <person name="Yeon J."/>
        </authorList>
    </citation>
    <scope>NUCLEOTIDE SEQUENCE</scope>
    <source>
        <strain evidence="6">KSB-15</strain>
    </source>
</reference>
<dbReference type="SUPFAM" id="SSF51215">
    <property type="entry name" value="Regulatory protein AraC"/>
    <property type="match status" value="1"/>
</dbReference>
<evidence type="ECO:0000256" key="1">
    <source>
        <dbReference type="ARBA" id="ARBA00023015"/>
    </source>
</evidence>
<evidence type="ECO:0000256" key="2">
    <source>
        <dbReference type="ARBA" id="ARBA00023125"/>
    </source>
</evidence>
<keyword evidence="4" id="KW-0804">Transcription</keyword>
<dbReference type="Gene3D" id="1.10.10.60">
    <property type="entry name" value="Homeodomain-like"/>
    <property type="match status" value="2"/>
</dbReference>
<protein>
    <submittedName>
        <fullName evidence="6">AraC family transcriptional regulator</fullName>
    </submittedName>
</protein>
<dbReference type="InterPro" id="IPR018062">
    <property type="entry name" value="HTH_AraC-typ_CS"/>
</dbReference>
<evidence type="ECO:0000256" key="4">
    <source>
        <dbReference type="ARBA" id="ARBA00023163"/>
    </source>
</evidence>
<feature type="domain" description="HTH araC/xylS-type" evidence="5">
    <location>
        <begin position="195"/>
        <end position="274"/>
    </location>
</feature>
<organism evidence="6 7">
    <name type="scientific">Horticoccus luteus</name>
    <dbReference type="NCBI Taxonomy" id="2862869"/>
    <lineage>
        <taxon>Bacteria</taxon>
        <taxon>Pseudomonadati</taxon>
        <taxon>Verrucomicrobiota</taxon>
        <taxon>Opitutia</taxon>
        <taxon>Opitutales</taxon>
        <taxon>Opitutaceae</taxon>
        <taxon>Horticoccus</taxon>
    </lineage>
</organism>
<dbReference type="KEGG" id="ole:K0B96_05070"/>
<dbReference type="InterPro" id="IPR020449">
    <property type="entry name" value="Tscrpt_reg_AraC-type_HTH"/>
</dbReference>
<dbReference type="InterPro" id="IPR003313">
    <property type="entry name" value="AraC-bd"/>
</dbReference>
<name>A0A8F9XM86_9BACT</name>
<dbReference type="InterPro" id="IPR037923">
    <property type="entry name" value="HTH-like"/>
</dbReference>
<gene>
    <name evidence="6" type="ORF">K0B96_05070</name>
</gene>
<dbReference type="PROSITE" id="PS00041">
    <property type="entry name" value="HTH_ARAC_FAMILY_1"/>
    <property type="match status" value="1"/>
</dbReference>
<dbReference type="AlphaFoldDB" id="A0A8F9XM86"/>
<dbReference type="Proteomes" id="UP000825051">
    <property type="component" value="Chromosome"/>
</dbReference>
<accession>A0A8F9XM86</accession>
<evidence type="ECO:0000313" key="7">
    <source>
        <dbReference type="Proteomes" id="UP000825051"/>
    </source>
</evidence>
<dbReference type="InterPro" id="IPR050204">
    <property type="entry name" value="AraC_XylS_family_regulators"/>
</dbReference>
<evidence type="ECO:0000313" key="6">
    <source>
        <dbReference type="EMBL" id="QYM79991.1"/>
    </source>
</evidence>
<dbReference type="GO" id="GO:0003700">
    <property type="term" value="F:DNA-binding transcription factor activity"/>
    <property type="evidence" value="ECO:0007669"/>
    <property type="project" value="InterPro"/>
</dbReference>
<dbReference type="Pfam" id="PF12833">
    <property type="entry name" value="HTH_18"/>
    <property type="match status" value="1"/>
</dbReference>
<sequence>MGERCAHFRLADYLRGDDAYHFADAQLTARSGARYHDHDFHEIFWVTAGAGRHRCNGRTEAIVAGQMLLMRPKDRHCVQGTARERLRIVNVAFPSRRWSEVRRKYFADHPDPFESSERHAWRIDEVRGRALHRWSERLGSGGRTPRLIDGFLMDLPDLLGAGAATEEREMAPAWLTEARQALAAPENFSGGTPALARLAGRSPSHVARATVRWFGVTPTELVNDARMEFSARQLATTRQPIVEIALDCGLNNLSHFYALFRRRHGISPRRYRLRAHGIV</sequence>
<dbReference type="SMART" id="SM00342">
    <property type="entry name" value="HTH_ARAC"/>
    <property type="match status" value="1"/>
</dbReference>
<keyword evidence="3" id="KW-0010">Activator</keyword>
<keyword evidence="2" id="KW-0238">DNA-binding</keyword>
<dbReference type="PANTHER" id="PTHR46796">
    <property type="entry name" value="HTH-TYPE TRANSCRIPTIONAL ACTIVATOR RHAS-RELATED"/>
    <property type="match status" value="1"/>
</dbReference>
<dbReference type="GO" id="GO:0043565">
    <property type="term" value="F:sequence-specific DNA binding"/>
    <property type="evidence" value="ECO:0007669"/>
    <property type="project" value="InterPro"/>
</dbReference>
<dbReference type="InterPro" id="IPR014710">
    <property type="entry name" value="RmlC-like_jellyroll"/>
</dbReference>